<comment type="caution">
    <text evidence="2">The sequence shown here is derived from an EMBL/GenBank/DDBJ whole genome shotgun (WGS) entry which is preliminary data.</text>
</comment>
<protein>
    <submittedName>
        <fullName evidence="2">Uncharacterized protein</fullName>
    </submittedName>
</protein>
<dbReference type="AlphaFoldDB" id="A0A7U9J7H6"/>
<evidence type="ECO:0000256" key="1">
    <source>
        <dbReference type="SAM" id="MobiDB-lite"/>
    </source>
</evidence>
<name>A0A7U9J7H6_GEOTM</name>
<proteinExistence type="predicted"/>
<gene>
    <name evidence="2" type="ORF">T260_19120</name>
</gene>
<dbReference type="EMBL" id="AYSF01000113">
    <property type="protein sequence ID" value="ESU70441.1"/>
    <property type="molecule type" value="Genomic_DNA"/>
</dbReference>
<feature type="region of interest" description="Disordered" evidence="1">
    <location>
        <begin position="1"/>
        <end position="33"/>
    </location>
</feature>
<reference evidence="2 3" key="1">
    <citation type="journal article" date="2014" name="Genome Announc.">
        <title>Draft Genome Sequence of Geobacillus thermopakistaniensis Strain MAS1.</title>
        <authorList>
            <person name="Siddiqui M.A."/>
            <person name="Rashid N."/>
            <person name="Ayyampalayam S."/>
            <person name="Whitman W.B."/>
        </authorList>
    </citation>
    <scope>NUCLEOTIDE SEQUENCE [LARGE SCALE GENOMIC DNA]</scope>
    <source>
        <strain evidence="2 3">MAS1</strain>
    </source>
</reference>
<evidence type="ECO:0000313" key="2">
    <source>
        <dbReference type="EMBL" id="ESU70441.1"/>
    </source>
</evidence>
<dbReference type="Proteomes" id="UP000018339">
    <property type="component" value="Unassembled WGS sequence"/>
</dbReference>
<organism evidence="2 3">
    <name type="scientific">Geobacillus thermopakistaniensis (strain MAS1)</name>
    <dbReference type="NCBI Taxonomy" id="1408282"/>
    <lineage>
        <taxon>Bacteria</taxon>
        <taxon>Bacillati</taxon>
        <taxon>Bacillota</taxon>
        <taxon>Bacilli</taxon>
        <taxon>Bacillales</taxon>
        <taxon>Anoxybacillaceae</taxon>
        <taxon>Geobacillus</taxon>
    </lineage>
</organism>
<accession>A0A7U9J7H6</accession>
<keyword evidence="3" id="KW-1185">Reference proteome</keyword>
<evidence type="ECO:0000313" key="3">
    <source>
        <dbReference type="Proteomes" id="UP000018339"/>
    </source>
</evidence>
<sequence>MLSIDLLLPSDGSQPKKTVRRFSRRMAADAERG</sequence>